<evidence type="ECO:0000259" key="2">
    <source>
        <dbReference type="Pfam" id="PF12937"/>
    </source>
</evidence>
<proteinExistence type="predicted"/>
<feature type="non-terminal residue" evidence="3">
    <location>
        <position position="1"/>
    </location>
</feature>
<accession>A0AAN8X4J4</accession>
<dbReference type="InterPro" id="IPR052283">
    <property type="entry name" value="GenomicStab_NeuMorph_Reg"/>
</dbReference>
<dbReference type="Proteomes" id="UP001381693">
    <property type="component" value="Unassembled WGS sequence"/>
</dbReference>
<feature type="compositionally biased region" description="Basic and acidic residues" evidence="1">
    <location>
        <begin position="187"/>
        <end position="225"/>
    </location>
</feature>
<dbReference type="AlphaFoldDB" id="A0AAN8X4J4"/>
<name>A0AAN8X4J4_HALRR</name>
<keyword evidence="4" id="KW-1185">Reference proteome</keyword>
<evidence type="ECO:0000313" key="3">
    <source>
        <dbReference type="EMBL" id="KAK7077622.1"/>
    </source>
</evidence>
<dbReference type="SUPFAM" id="SSF81383">
    <property type="entry name" value="F-box domain"/>
    <property type="match status" value="1"/>
</dbReference>
<gene>
    <name evidence="3" type="ORF">SK128_001057</name>
</gene>
<feature type="domain" description="F-box" evidence="2">
    <location>
        <begin position="20"/>
        <end position="58"/>
    </location>
</feature>
<feature type="compositionally biased region" description="Basic and acidic residues" evidence="1">
    <location>
        <begin position="129"/>
        <end position="152"/>
    </location>
</feature>
<comment type="caution">
    <text evidence="3">The sequence shown here is derived from an EMBL/GenBank/DDBJ whole genome shotgun (WGS) entry which is preliminary data.</text>
</comment>
<dbReference type="PANTHER" id="PTHR15739">
    <property type="entry name" value="ZINC FINGER PROTEIN"/>
    <property type="match status" value="1"/>
</dbReference>
<feature type="region of interest" description="Disordered" evidence="1">
    <location>
        <begin position="256"/>
        <end position="284"/>
    </location>
</feature>
<dbReference type="InterPro" id="IPR001810">
    <property type="entry name" value="F-box_dom"/>
</dbReference>
<dbReference type="InterPro" id="IPR032675">
    <property type="entry name" value="LRR_dom_sf"/>
</dbReference>
<dbReference type="Pfam" id="PF12937">
    <property type="entry name" value="F-box-like"/>
    <property type="match status" value="1"/>
</dbReference>
<dbReference type="InterPro" id="IPR036047">
    <property type="entry name" value="F-box-like_dom_sf"/>
</dbReference>
<reference evidence="3 4" key="1">
    <citation type="submission" date="2023-11" db="EMBL/GenBank/DDBJ databases">
        <title>Halocaridina rubra genome assembly.</title>
        <authorList>
            <person name="Smith C."/>
        </authorList>
    </citation>
    <scope>NUCLEOTIDE SEQUENCE [LARGE SCALE GENOMIC DNA]</scope>
    <source>
        <strain evidence="3">EP-1</strain>
        <tissue evidence="3">Whole</tissue>
    </source>
</reference>
<dbReference type="EMBL" id="JAXCGZ010008478">
    <property type="protein sequence ID" value="KAK7077622.1"/>
    <property type="molecule type" value="Genomic_DNA"/>
</dbReference>
<dbReference type="Gene3D" id="3.80.10.10">
    <property type="entry name" value="Ribonuclease Inhibitor"/>
    <property type="match status" value="1"/>
</dbReference>
<protein>
    <recommendedName>
        <fullName evidence="2">F-box domain-containing protein</fullName>
    </recommendedName>
</protein>
<feature type="non-terminal residue" evidence="3">
    <location>
        <position position="621"/>
    </location>
</feature>
<evidence type="ECO:0000313" key="4">
    <source>
        <dbReference type="Proteomes" id="UP001381693"/>
    </source>
</evidence>
<evidence type="ECO:0000256" key="1">
    <source>
        <dbReference type="SAM" id="MobiDB-lite"/>
    </source>
</evidence>
<feature type="region of interest" description="Disordered" evidence="1">
    <location>
        <begin position="94"/>
        <end position="235"/>
    </location>
</feature>
<dbReference type="PANTHER" id="PTHR15739:SF5">
    <property type="entry name" value="LD23158P"/>
    <property type="match status" value="1"/>
</dbReference>
<dbReference type="Gene3D" id="1.20.1280.50">
    <property type="match status" value="1"/>
</dbReference>
<sequence>ALAEPVIKDFLQELSQSYRLLLHVFRYLTAKDLMVTSRVCLMWRDISYSQSLWSSLRLRNICVSDWNQLALFMERRNTATVDLRKMVFRLQEVGNADSEETSRPPSSDPPSPSSSLSEDVAVLSSAESTHIKEPSAEKGKENFEGQKGHVTDDGNLQSSKNVDIYLKESSSSIDTDGHTLASPEPFTSDREIQISVDQRHKNEKEVSVKDDVITSEEHTDGEKNADTMNASDIKMEKALENKPSLKDGTELMEVEEEVSVKGISGDNKSQSSDRGHESSTPSELRILQEKEKKDIHEQEVKHETNVSKGRIVTSLRKAAVSEKFGDSQSRIIDTWKHICEALGTVRCLRSVVLPWCKPAVLHLLLSSCKNLTSVTAAEIGVPYDTKFDPAYLMMAPSLREIRIGSTQGFSFTTNFNFIKLPELKVLVIRGFQGKTWPYLGTNLTSLHLGPCKNFTAQSWHNIGSMSKLKALWLEDGGSLGDNYIYEALSRLTQLRRLCLFNFTVGSKLGIALRKLNRLERLFVLQDSDDGVSMGIKNHNMLAVTEHLKCVLNLVWAVSSSDTIVIKGVDHMLIFSPNVKSYPSLSAQENTTDLWPLKLIETVVSRHLPLTEVRIMKLDPAA</sequence>
<organism evidence="3 4">
    <name type="scientific">Halocaridina rubra</name>
    <name type="common">Hawaiian red shrimp</name>
    <dbReference type="NCBI Taxonomy" id="373956"/>
    <lineage>
        <taxon>Eukaryota</taxon>
        <taxon>Metazoa</taxon>
        <taxon>Ecdysozoa</taxon>
        <taxon>Arthropoda</taxon>
        <taxon>Crustacea</taxon>
        <taxon>Multicrustacea</taxon>
        <taxon>Malacostraca</taxon>
        <taxon>Eumalacostraca</taxon>
        <taxon>Eucarida</taxon>
        <taxon>Decapoda</taxon>
        <taxon>Pleocyemata</taxon>
        <taxon>Caridea</taxon>
        <taxon>Atyoidea</taxon>
        <taxon>Atyidae</taxon>
        <taxon>Halocaridina</taxon>
    </lineage>
</organism>
<dbReference type="SUPFAM" id="SSF52058">
    <property type="entry name" value="L domain-like"/>
    <property type="match status" value="1"/>
</dbReference>